<keyword evidence="4 6" id="KW-1133">Transmembrane helix</keyword>
<keyword evidence="5 6" id="KW-0472">Membrane</keyword>
<dbReference type="PANTHER" id="PTHR30086:SF20">
    <property type="entry name" value="ARGININE EXPORTER PROTEIN ARGO-RELATED"/>
    <property type="match status" value="1"/>
</dbReference>
<sequence>MSIESAAALAVAIFVLGVTPGPGVFAIVARALALGFRPTLVFIFGIIVGDLFYLVLAALGLSVLASQYVAAFGLLKIAGGLYLVYLGVQMWRAARDVETDLVPAPERGPMRHSGRRFLSGLSLTLGNPKAMVFYVAFLPAFMDLSLLGVGGLVSAALVVSVTLFIVLAGYAAMAAKARSLFRSRRAVKNLHRGAGGLMIGAGGAVAAS</sequence>
<proteinExistence type="predicted"/>
<evidence type="ECO:0000256" key="3">
    <source>
        <dbReference type="ARBA" id="ARBA00022692"/>
    </source>
</evidence>
<evidence type="ECO:0000256" key="4">
    <source>
        <dbReference type="ARBA" id="ARBA00022989"/>
    </source>
</evidence>
<dbReference type="GO" id="GO:0015171">
    <property type="term" value="F:amino acid transmembrane transporter activity"/>
    <property type="evidence" value="ECO:0007669"/>
    <property type="project" value="TreeGrafter"/>
</dbReference>
<protein>
    <recommendedName>
        <fullName evidence="9">Lysine transporter LysE</fullName>
    </recommendedName>
</protein>
<dbReference type="OrthoDB" id="9804822at2"/>
<evidence type="ECO:0008006" key="9">
    <source>
        <dbReference type="Google" id="ProtNLM"/>
    </source>
</evidence>
<keyword evidence="3 6" id="KW-0812">Transmembrane</keyword>
<feature type="transmembrane region" description="Helical" evidence="6">
    <location>
        <begin position="6"/>
        <end position="28"/>
    </location>
</feature>
<keyword evidence="8" id="KW-1185">Reference proteome</keyword>
<dbReference type="AlphaFoldDB" id="A0A1E5Q9D4"/>
<keyword evidence="2" id="KW-1003">Cell membrane</keyword>
<evidence type="ECO:0000256" key="1">
    <source>
        <dbReference type="ARBA" id="ARBA00004651"/>
    </source>
</evidence>
<dbReference type="PANTHER" id="PTHR30086">
    <property type="entry name" value="ARGININE EXPORTER PROTEIN ARGO"/>
    <property type="match status" value="1"/>
</dbReference>
<dbReference type="STRING" id="28181.BEN30_07570"/>
<feature type="transmembrane region" description="Helical" evidence="6">
    <location>
        <begin position="149"/>
        <end position="175"/>
    </location>
</feature>
<organism evidence="7 8">
    <name type="scientific">Magnetovibrio blakemorei</name>
    <dbReference type="NCBI Taxonomy" id="28181"/>
    <lineage>
        <taxon>Bacteria</taxon>
        <taxon>Pseudomonadati</taxon>
        <taxon>Pseudomonadota</taxon>
        <taxon>Alphaproteobacteria</taxon>
        <taxon>Rhodospirillales</taxon>
        <taxon>Magnetovibrionaceae</taxon>
        <taxon>Magnetovibrio</taxon>
    </lineage>
</organism>
<evidence type="ECO:0000313" key="7">
    <source>
        <dbReference type="EMBL" id="OEJ68103.1"/>
    </source>
</evidence>
<dbReference type="PIRSF" id="PIRSF006324">
    <property type="entry name" value="LeuE"/>
    <property type="match status" value="1"/>
</dbReference>
<comment type="subcellular location">
    <subcellularLocation>
        <location evidence="1">Cell membrane</location>
        <topology evidence="1">Multi-pass membrane protein</topology>
    </subcellularLocation>
</comment>
<feature type="transmembrane region" description="Helical" evidence="6">
    <location>
        <begin position="68"/>
        <end position="88"/>
    </location>
</feature>
<dbReference type="EMBL" id="MCGG01000017">
    <property type="protein sequence ID" value="OEJ68103.1"/>
    <property type="molecule type" value="Genomic_DNA"/>
</dbReference>
<evidence type="ECO:0000256" key="5">
    <source>
        <dbReference type="ARBA" id="ARBA00023136"/>
    </source>
</evidence>
<evidence type="ECO:0000256" key="6">
    <source>
        <dbReference type="SAM" id="Phobius"/>
    </source>
</evidence>
<reference evidence="8" key="1">
    <citation type="submission" date="2016-07" db="EMBL/GenBank/DDBJ databases">
        <authorList>
            <person name="Florea S."/>
            <person name="Webb J.S."/>
            <person name="Jaromczyk J."/>
            <person name="Schardl C.L."/>
        </authorList>
    </citation>
    <scope>NUCLEOTIDE SEQUENCE [LARGE SCALE GENOMIC DNA]</scope>
    <source>
        <strain evidence="8">MV-1</strain>
    </source>
</reference>
<accession>A0A1E5Q9D4</accession>
<feature type="transmembrane region" description="Helical" evidence="6">
    <location>
        <begin position="117"/>
        <end position="137"/>
    </location>
</feature>
<evidence type="ECO:0000313" key="8">
    <source>
        <dbReference type="Proteomes" id="UP000095347"/>
    </source>
</evidence>
<dbReference type="RefSeq" id="WP_069957433.1">
    <property type="nucleotide sequence ID" value="NZ_MCGG01000017.1"/>
</dbReference>
<gene>
    <name evidence="7" type="ORF">BEN30_07570</name>
</gene>
<dbReference type="Pfam" id="PF01810">
    <property type="entry name" value="LysE"/>
    <property type="match status" value="1"/>
</dbReference>
<dbReference type="Proteomes" id="UP000095347">
    <property type="component" value="Unassembled WGS sequence"/>
</dbReference>
<comment type="caution">
    <text evidence="7">The sequence shown here is derived from an EMBL/GenBank/DDBJ whole genome shotgun (WGS) entry which is preliminary data.</text>
</comment>
<dbReference type="GO" id="GO:0005886">
    <property type="term" value="C:plasma membrane"/>
    <property type="evidence" value="ECO:0007669"/>
    <property type="project" value="UniProtKB-SubCell"/>
</dbReference>
<feature type="transmembrane region" description="Helical" evidence="6">
    <location>
        <begin position="40"/>
        <end position="62"/>
    </location>
</feature>
<name>A0A1E5Q9D4_9PROT</name>
<dbReference type="InterPro" id="IPR001123">
    <property type="entry name" value="LeuE-type"/>
</dbReference>
<evidence type="ECO:0000256" key="2">
    <source>
        <dbReference type="ARBA" id="ARBA00022475"/>
    </source>
</evidence>